<evidence type="ECO:0000313" key="2">
    <source>
        <dbReference type="Proteomes" id="UP001320706"/>
    </source>
</evidence>
<sequence>MCPRCNDGAVGSIPERSGGFLLGSAGSSKDDDRKASQETDRKGKSKLEPTDNRKHAERARDRSSRHVDIGSSPLSRPPEDALHEHGLTANDTLDGTHGLDNHKDHDPSNAHGNHGHSGHLEVPSEVRSAAASLDPAQLVQMALSLSEGRRRHASTGLVVPSANGDTRRIRSSGAPIISVPPGSPHGNDDVQLGHYLSTPRSRSQLSQASNQSTPQDSSHSGDTLDQTVLRAEPVVEYQLSSATLARAERVRKYFELSSEYRRLLQHLPPLRPDATAPGNFTVSTKNSPGGHAQVSRIRSNTNSKHELGRPYNPLQLLRNRRVRRRERRPLDPPSGAFEDVDKVKSWLDSVETEASKPSFRTGRDTVDLPSLLPNDENHNPEPVGLPTGHRRTGTASSIISRPANDWSITPAELLADTLWVEQGDNKHYIQNRHGHIIFPSTTRASFESTRPTRRSGETQPPRLTRTETMDSTMSKADESNTERGRKKRKLLSIHRTESEKRKRFPWNAARTRSPSLSSVSSDEGSRPRKESRQPHEFDGENIGPLEKHMRRIMERDALEPHSESPELISPDKWDRTNGTMEQRFANGTPSKNKSQSKNVSPGAGDEASPPQIPEEREDLHTEDERGRSSLEAMDSTGPNSPMLENHVPPIGMSLSPPPSRRPSKHRRPHLNLSILRSTSKDRQNISQTDFAADGDISKGSSRQVSGDVTEQPRTSYESLRPSAVRRHKTTNSISATLQRSDSYLRGRRKGDEKEKEPSSTVSRFFKGGRIGELVRNEGSKLGDRVWKKDPPADARSITSENSLTASDESDTSEDEGGESRKLKRPPTNVSTSGRNSGIKASELARRAESPIEPPERVPKYLIKAAETAGEDLGPVVLKDQFVVAGNLLSKATTASLAQFESALRAFHENTADGYKNRLGDLRHKVADEMTPKVHQSADEADAFVAQLTTHQTLAVKQALEVVEEDWVQVSRVGGAEPSVDGLAGGCCYQVGQRKSRRGYQRYQVDALALNKFSQIGGRCGFSTNWNAHVRLARRSTAGFHRPWKQETDFTLGSNFVFISYHLISYG</sequence>
<dbReference type="EMBL" id="JAMKPW020000042">
    <property type="protein sequence ID" value="KAK8195998.1"/>
    <property type="molecule type" value="Genomic_DNA"/>
</dbReference>
<comment type="caution">
    <text evidence="1">The sequence shown here is derived from an EMBL/GenBank/DDBJ whole genome shotgun (WGS) entry which is preliminary data.</text>
</comment>
<reference evidence="1" key="1">
    <citation type="submission" date="2024-02" db="EMBL/GenBank/DDBJ databases">
        <title>Metagenome Assembled Genome of Zalaria obscura JY119.</title>
        <authorList>
            <person name="Vighnesh L."/>
            <person name="Jagadeeshwari U."/>
            <person name="Venkata Ramana C."/>
            <person name="Sasikala C."/>
        </authorList>
    </citation>
    <scope>NUCLEOTIDE SEQUENCE</scope>
    <source>
        <strain evidence="1">JY119</strain>
    </source>
</reference>
<dbReference type="Proteomes" id="UP001320706">
    <property type="component" value="Unassembled WGS sequence"/>
</dbReference>
<name>A0ACC3S455_9PEZI</name>
<keyword evidence="2" id="KW-1185">Reference proteome</keyword>
<protein>
    <submittedName>
        <fullName evidence="1">Uncharacterized protein</fullName>
    </submittedName>
</protein>
<accession>A0ACC3S455</accession>
<gene>
    <name evidence="1" type="ORF">M8818_007149</name>
</gene>
<evidence type="ECO:0000313" key="1">
    <source>
        <dbReference type="EMBL" id="KAK8195998.1"/>
    </source>
</evidence>
<organism evidence="1 2">
    <name type="scientific">Zalaria obscura</name>
    <dbReference type="NCBI Taxonomy" id="2024903"/>
    <lineage>
        <taxon>Eukaryota</taxon>
        <taxon>Fungi</taxon>
        <taxon>Dikarya</taxon>
        <taxon>Ascomycota</taxon>
        <taxon>Pezizomycotina</taxon>
        <taxon>Dothideomycetes</taxon>
        <taxon>Dothideomycetidae</taxon>
        <taxon>Dothideales</taxon>
        <taxon>Zalariaceae</taxon>
        <taxon>Zalaria</taxon>
    </lineage>
</organism>
<proteinExistence type="predicted"/>